<reference evidence="1" key="2">
    <citation type="submission" date="2018-05" db="EMBL/GenBank/DDBJ databases">
        <title>OpunRS2 (Oryza punctata Reference Sequence Version 2).</title>
        <authorList>
            <person name="Zhang J."/>
            <person name="Kudrna D."/>
            <person name="Lee S."/>
            <person name="Talag J."/>
            <person name="Welchert J."/>
            <person name="Wing R.A."/>
        </authorList>
    </citation>
    <scope>NUCLEOTIDE SEQUENCE [LARGE SCALE GENOMIC DNA]</scope>
</reference>
<dbReference type="AlphaFoldDB" id="A0A0E0M0Z4"/>
<accession>A0A0E0M0Z4</accession>
<reference evidence="1" key="1">
    <citation type="submission" date="2015-04" db="UniProtKB">
        <authorList>
            <consortium name="EnsemblPlants"/>
        </authorList>
    </citation>
    <scope>IDENTIFICATION</scope>
</reference>
<evidence type="ECO:0000313" key="2">
    <source>
        <dbReference type="Proteomes" id="UP000026962"/>
    </source>
</evidence>
<dbReference type="HOGENOM" id="CLU_1573197_0_0_1"/>
<dbReference type="Proteomes" id="UP000026962">
    <property type="component" value="Chromosome 9"/>
</dbReference>
<dbReference type="EnsemblPlants" id="OPUNC09G08110.1">
    <property type="protein sequence ID" value="OPUNC09G08110.1"/>
    <property type="gene ID" value="OPUNC09G08110"/>
</dbReference>
<keyword evidence="2" id="KW-1185">Reference proteome</keyword>
<sequence length="170" mass="18927">MARWSSRRPAARKRWKGRAGALSLGFSGARVERKERRHDWERIQIFGYITIDHIASAPPLTSATEVSDARLADLHGCCRPAPPPGSPIYSAPPLLGPHRRHHPRLVCPICSGLLPISLSPQIWADMDDIWSLAVVTEGSTERRRKGGGALNINTGHCARTDRLYRIITKR</sequence>
<dbReference type="Gramene" id="OPUNC09G08110.1">
    <property type="protein sequence ID" value="OPUNC09G08110.1"/>
    <property type="gene ID" value="OPUNC09G08110"/>
</dbReference>
<name>A0A0E0M0Z4_ORYPU</name>
<proteinExistence type="predicted"/>
<protein>
    <submittedName>
        <fullName evidence="1">Uncharacterized protein</fullName>
    </submittedName>
</protein>
<organism evidence="1">
    <name type="scientific">Oryza punctata</name>
    <name type="common">Red rice</name>
    <dbReference type="NCBI Taxonomy" id="4537"/>
    <lineage>
        <taxon>Eukaryota</taxon>
        <taxon>Viridiplantae</taxon>
        <taxon>Streptophyta</taxon>
        <taxon>Embryophyta</taxon>
        <taxon>Tracheophyta</taxon>
        <taxon>Spermatophyta</taxon>
        <taxon>Magnoliopsida</taxon>
        <taxon>Liliopsida</taxon>
        <taxon>Poales</taxon>
        <taxon>Poaceae</taxon>
        <taxon>BOP clade</taxon>
        <taxon>Oryzoideae</taxon>
        <taxon>Oryzeae</taxon>
        <taxon>Oryzinae</taxon>
        <taxon>Oryza</taxon>
    </lineage>
</organism>
<evidence type="ECO:0000313" key="1">
    <source>
        <dbReference type="EnsemblPlants" id="OPUNC09G08110.1"/>
    </source>
</evidence>